<evidence type="ECO:0000256" key="11">
    <source>
        <dbReference type="SAM" id="MobiDB-lite"/>
    </source>
</evidence>
<sequence>MTRETPGSSVQKLFGDKIKVATSDRIAADRNANSICVQTGEEFSPQFARRRAPELHQLGKIGFNQSQNNLMGSGYHTSTRGIRRKDSDCDALGYVSRTEATGHAAELENRAYNDSTGRYHWEYVPNAPKPSNYVDETNNYGQAALCPSPTSPPKCVQESPLPYQPFRTRVSESNFSGKMKFLCSFGGRILPRPNDGKLRYVGGETRIISIRKNVTWGELAKKTFAICVHSHTIKYQLPGEDLDALVSVSSDEDLYHLIEEYQELERNGGTQRLRIFLVSPGEPDSPNSFEGKTSQQRNADYQYAVAVNNVLDLSSQKSSSGQSSASHQGTASDYKNLSPPVTPDNIQYRDHKNYKGLLYADQNFPNSNKNIGAFSAEKFPFDTTYYNNLPHVPMPLMSQAFHHQYPVETDQTSKQLEMHLHNRRESGDFLPFQLCPQNSLNSDWPSIMERAFSDSQLQENGEVSKKWLEEAVITLSLCNNEREKSPSLKMSNSSSERPVLWPYIMDEKHQFTDFENHCSEKLSNIDLDQEVRKWMESNVNYSDVDREQNEGNVKAASIDNVIEHRILPNLNYPPSAYHHPQDSAYGRVVSATRVYPLESSADIAREHPQDHQSGTKAPYLFAENQNQRCAVTESIRGQRISHRGPEYPHSASLESRDKKPIVLSSKSDRSASTRFVSLCNEDPVEYPENIEKICDKGQSYEEPLDRDAQSVQSQPLDDHHDDKMPEPEVIVEDVTGTTPPDIPFSLNIVPRVEEEVTEEFQSDRDTEAESTCQDQEYESDDIEDSDRDTNDSISDAAMAEIEAGIYHLQIIKHADIEEVQELGSGTYGTVYYGKWRGSDVAIKRIKRSCFSGNSSEQERLTRDFWREARILSDLHHPNVLAFYGVVPDGPGGTMATVTEYMVNGSLRCVLRKKDRALDRRKKLIIALDAAFGMEYLHLRDIIHFDLKCDNLLVNLKDPQRPICKVGDFGLSKIKRNTLVSGGVRGTLPWMAPELLDGNSNRVSEKVDVFSFGIAMWEILTGEEPYANMQFGAIIGGIVSNTLRPRIPENCDAGWRKLIEECWSFDPEARPSFTEITNRLRVMLTALQPKRHNHANR</sequence>
<organism evidence="13 14">
    <name type="scientific">Salix dunnii</name>
    <dbReference type="NCBI Taxonomy" id="1413687"/>
    <lineage>
        <taxon>Eukaryota</taxon>
        <taxon>Viridiplantae</taxon>
        <taxon>Streptophyta</taxon>
        <taxon>Embryophyta</taxon>
        <taxon>Tracheophyta</taxon>
        <taxon>Spermatophyta</taxon>
        <taxon>Magnoliopsida</taxon>
        <taxon>eudicotyledons</taxon>
        <taxon>Gunneridae</taxon>
        <taxon>Pentapetalae</taxon>
        <taxon>rosids</taxon>
        <taxon>fabids</taxon>
        <taxon>Malpighiales</taxon>
        <taxon>Salicaceae</taxon>
        <taxon>Saliceae</taxon>
        <taxon>Salix</taxon>
    </lineage>
</organism>
<evidence type="ECO:0000256" key="10">
    <source>
        <dbReference type="PROSITE-ProRule" id="PRU10141"/>
    </source>
</evidence>
<dbReference type="EMBL" id="JADGMS010000001">
    <property type="protein sequence ID" value="KAF9688934.1"/>
    <property type="molecule type" value="Genomic_DNA"/>
</dbReference>
<dbReference type="FunFam" id="3.10.20.90:FF:000058">
    <property type="entry name" value="Octicosapeptide/phox/Bem1p domain kinase superfamily protein"/>
    <property type="match status" value="1"/>
</dbReference>
<accession>A0A835TJX8</accession>
<evidence type="ECO:0000256" key="9">
    <source>
        <dbReference type="ARBA" id="ARBA00023294"/>
    </source>
</evidence>
<reference evidence="13 14" key="1">
    <citation type="submission" date="2020-10" db="EMBL/GenBank/DDBJ databases">
        <title>Plant Genome Project.</title>
        <authorList>
            <person name="Zhang R.-G."/>
        </authorList>
    </citation>
    <scope>NUCLEOTIDE SEQUENCE [LARGE SCALE GENOMIC DNA]</scope>
    <source>
        <strain evidence="13">FAFU-HL-1</strain>
        <tissue evidence="13">Leaf</tissue>
    </source>
</reference>
<dbReference type="SUPFAM" id="SSF54277">
    <property type="entry name" value="CAD &amp; PB1 domains"/>
    <property type="match status" value="1"/>
</dbReference>
<keyword evidence="14" id="KW-1185">Reference proteome</keyword>
<dbReference type="InterPro" id="IPR011009">
    <property type="entry name" value="Kinase-like_dom_sf"/>
</dbReference>
<evidence type="ECO:0000259" key="12">
    <source>
        <dbReference type="PROSITE" id="PS50011"/>
    </source>
</evidence>
<feature type="region of interest" description="Disordered" evidence="11">
    <location>
        <begin position="634"/>
        <end position="667"/>
    </location>
</feature>
<dbReference type="Gene3D" id="3.30.200.20">
    <property type="entry name" value="Phosphorylase Kinase, domain 1"/>
    <property type="match status" value="1"/>
</dbReference>
<dbReference type="SMART" id="SM00220">
    <property type="entry name" value="S_TKc"/>
    <property type="match status" value="1"/>
</dbReference>
<dbReference type="InterPro" id="IPR008271">
    <property type="entry name" value="Ser/Thr_kinase_AS"/>
</dbReference>
<gene>
    <name evidence="13" type="ORF">SADUNF_Sadunf01G0039600</name>
</gene>
<dbReference type="PROSITE" id="PS50011">
    <property type="entry name" value="PROTEIN_KINASE_DOM"/>
    <property type="match status" value="1"/>
</dbReference>
<dbReference type="OrthoDB" id="4062651at2759"/>
<feature type="compositionally biased region" description="Low complexity" evidence="11">
    <location>
        <begin position="315"/>
        <end position="332"/>
    </location>
</feature>
<dbReference type="CDD" id="cd06410">
    <property type="entry name" value="PB1_UP2"/>
    <property type="match status" value="1"/>
</dbReference>
<proteinExistence type="predicted"/>
<keyword evidence="4" id="KW-0597">Phosphoprotein</keyword>
<feature type="binding site" evidence="10">
    <location>
        <position position="843"/>
    </location>
    <ligand>
        <name>ATP</name>
        <dbReference type="ChEBI" id="CHEBI:30616"/>
    </ligand>
</feature>
<evidence type="ECO:0000256" key="1">
    <source>
        <dbReference type="ARBA" id="ARBA00004496"/>
    </source>
</evidence>
<evidence type="ECO:0000256" key="3">
    <source>
        <dbReference type="ARBA" id="ARBA00022527"/>
    </source>
</evidence>
<dbReference type="SUPFAM" id="SSF56112">
    <property type="entry name" value="Protein kinase-like (PK-like)"/>
    <property type="match status" value="1"/>
</dbReference>
<feature type="region of interest" description="Disordered" evidence="11">
    <location>
        <begin position="754"/>
        <end position="790"/>
    </location>
</feature>
<keyword evidence="7" id="KW-0418">Kinase</keyword>
<dbReference type="PANTHER" id="PTHR23257:SF792">
    <property type="entry name" value="PROTEIN KINASE DOMAIN-CONTAINING PROTEIN"/>
    <property type="match status" value="1"/>
</dbReference>
<evidence type="ECO:0000313" key="14">
    <source>
        <dbReference type="Proteomes" id="UP000657918"/>
    </source>
</evidence>
<dbReference type="InterPro" id="IPR001245">
    <property type="entry name" value="Ser-Thr/Tyr_kinase_cat_dom"/>
</dbReference>
<dbReference type="PRINTS" id="PR00109">
    <property type="entry name" value="TYRKINASE"/>
</dbReference>
<evidence type="ECO:0000313" key="13">
    <source>
        <dbReference type="EMBL" id="KAF9688934.1"/>
    </source>
</evidence>
<feature type="compositionally biased region" description="Basic and acidic residues" evidence="11">
    <location>
        <begin position="654"/>
        <end position="667"/>
    </location>
</feature>
<dbReference type="GO" id="GO:0010928">
    <property type="term" value="P:regulation of auxin mediated signaling pathway"/>
    <property type="evidence" value="ECO:0007669"/>
    <property type="project" value="UniProtKB-ARBA"/>
</dbReference>
<keyword evidence="5" id="KW-0808">Transferase</keyword>
<dbReference type="Pfam" id="PF07714">
    <property type="entry name" value="PK_Tyr_Ser-Thr"/>
    <property type="match status" value="1"/>
</dbReference>
<dbReference type="FunFam" id="3.30.200.20:FF:000081">
    <property type="entry name" value="Octicosapeptide/phox/Bem1p domain kinase superfamily protein"/>
    <property type="match status" value="1"/>
</dbReference>
<dbReference type="Proteomes" id="UP000657918">
    <property type="component" value="Unassembled WGS sequence"/>
</dbReference>
<dbReference type="GO" id="GO:0009734">
    <property type="term" value="P:auxin-activated signaling pathway"/>
    <property type="evidence" value="ECO:0007669"/>
    <property type="project" value="UniProtKB-KW"/>
</dbReference>
<feature type="domain" description="Protein kinase" evidence="12">
    <location>
        <begin position="816"/>
        <end position="1083"/>
    </location>
</feature>
<dbReference type="Pfam" id="PF00564">
    <property type="entry name" value="PB1"/>
    <property type="match status" value="1"/>
</dbReference>
<protein>
    <recommendedName>
        <fullName evidence="12">Protein kinase domain-containing protein</fullName>
    </recommendedName>
</protein>
<dbReference type="InterPro" id="IPR000719">
    <property type="entry name" value="Prot_kinase_dom"/>
</dbReference>
<dbReference type="Gene3D" id="1.10.510.10">
    <property type="entry name" value="Transferase(Phosphotransferase) domain 1"/>
    <property type="match status" value="1"/>
</dbReference>
<name>A0A835TJX8_9ROSI</name>
<keyword evidence="8 10" id="KW-0067">ATP-binding</keyword>
<dbReference type="GO" id="GO:0005524">
    <property type="term" value="F:ATP binding"/>
    <property type="evidence" value="ECO:0007669"/>
    <property type="project" value="UniProtKB-UniRule"/>
</dbReference>
<dbReference type="InterPro" id="IPR017441">
    <property type="entry name" value="Protein_kinase_ATP_BS"/>
</dbReference>
<dbReference type="GO" id="GO:0005737">
    <property type="term" value="C:cytoplasm"/>
    <property type="evidence" value="ECO:0007669"/>
    <property type="project" value="UniProtKB-SubCell"/>
</dbReference>
<keyword evidence="9" id="KW-0927">Auxin signaling pathway</keyword>
<comment type="subcellular location">
    <subcellularLocation>
        <location evidence="1">Cytoplasm</location>
    </subcellularLocation>
</comment>
<dbReference type="SMART" id="SM00666">
    <property type="entry name" value="PB1"/>
    <property type="match status" value="1"/>
</dbReference>
<keyword evidence="3" id="KW-0723">Serine/threonine-protein kinase</keyword>
<dbReference type="CDD" id="cd13999">
    <property type="entry name" value="STKc_MAP3K-like"/>
    <property type="match status" value="1"/>
</dbReference>
<dbReference type="PROSITE" id="PS00107">
    <property type="entry name" value="PROTEIN_KINASE_ATP"/>
    <property type="match status" value="1"/>
</dbReference>
<dbReference type="InterPro" id="IPR000270">
    <property type="entry name" value="PB1_dom"/>
</dbReference>
<comment type="caution">
    <text evidence="13">The sequence shown here is derived from an EMBL/GenBank/DDBJ whole genome shotgun (WGS) entry which is preliminary data.</text>
</comment>
<feature type="region of interest" description="Disordered" evidence="11">
    <location>
        <begin position="315"/>
        <end position="344"/>
    </location>
</feature>
<keyword evidence="2" id="KW-0963">Cytoplasm</keyword>
<evidence type="ECO:0000256" key="8">
    <source>
        <dbReference type="ARBA" id="ARBA00022840"/>
    </source>
</evidence>
<dbReference type="InterPro" id="IPR050167">
    <property type="entry name" value="Ser_Thr_protein_kinase"/>
</dbReference>
<dbReference type="PANTHER" id="PTHR23257">
    <property type="entry name" value="SERINE-THREONINE PROTEIN KINASE"/>
    <property type="match status" value="1"/>
</dbReference>
<dbReference type="FunFam" id="1.10.510.10:FF:000142">
    <property type="entry name" value="Octicosapeptide/phox/Bem1p domain kinase superfamily protein"/>
    <property type="match status" value="1"/>
</dbReference>
<evidence type="ECO:0000256" key="7">
    <source>
        <dbReference type="ARBA" id="ARBA00022777"/>
    </source>
</evidence>
<dbReference type="Gene3D" id="3.10.20.90">
    <property type="entry name" value="Phosphatidylinositol 3-kinase Catalytic Subunit, Chain A, domain 1"/>
    <property type="match status" value="1"/>
</dbReference>
<feature type="compositionally biased region" description="Acidic residues" evidence="11">
    <location>
        <begin position="775"/>
        <end position="786"/>
    </location>
</feature>
<evidence type="ECO:0000256" key="5">
    <source>
        <dbReference type="ARBA" id="ARBA00022679"/>
    </source>
</evidence>
<evidence type="ECO:0000256" key="4">
    <source>
        <dbReference type="ARBA" id="ARBA00022553"/>
    </source>
</evidence>
<evidence type="ECO:0000256" key="6">
    <source>
        <dbReference type="ARBA" id="ARBA00022741"/>
    </source>
</evidence>
<dbReference type="GO" id="GO:0004674">
    <property type="term" value="F:protein serine/threonine kinase activity"/>
    <property type="evidence" value="ECO:0007669"/>
    <property type="project" value="UniProtKB-KW"/>
</dbReference>
<dbReference type="PROSITE" id="PS00108">
    <property type="entry name" value="PROTEIN_KINASE_ST"/>
    <property type="match status" value="1"/>
</dbReference>
<dbReference type="AlphaFoldDB" id="A0A835TJX8"/>
<evidence type="ECO:0000256" key="2">
    <source>
        <dbReference type="ARBA" id="ARBA00022490"/>
    </source>
</evidence>
<feature type="region of interest" description="Disordered" evidence="11">
    <location>
        <begin position="702"/>
        <end position="724"/>
    </location>
</feature>
<keyword evidence="6 10" id="KW-0547">Nucleotide-binding</keyword>